<protein>
    <submittedName>
        <fullName evidence="1">Uncharacterized protein</fullName>
    </submittedName>
</protein>
<accession>C5BPH1</accession>
<sequence length="131" mass="15258">MGVWYLKDTDRPGLVFSQIAYIHGGKKCEISMEFNVYGNYSVDYWINTWKVEDGLLISTIEDSSVPYMQKGELIVDAIMKLTQDELIVLMEETSDYRPEIEHHLKLNGEDPNLLCSIVERNLALYHRRTKK</sequence>
<dbReference type="HOGENOM" id="CLU_1926562_0_0_6"/>
<evidence type="ECO:0000313" key="2">
    <source>
        <dbReference type="Proteomes" id="UP000009080"/>
    </source>
</evidence>
<dbReference type="EMBL" id="CP001614">
    <property type="protein sequence ID" value="ACR14547.1"/>
    <property type="molecule type" value="Genomic_DNA"/>
</dbReference>
<organism evidence="1 2">
    <name type="scientific">Teredinibacter turnerae (strain ATCC 39867 / T7901)</name>
    <dbReference type="NCBI Taxonomy" id="377629"/>
    <lineage>
        <taxon>Bacteria</taxon>
        <taxon>Pseudomonadati</taxon>
        <taxon>Pseudomonadota</taxon>
        <taxon>Gammaproteobacteria</taxon>
        <taxon>Cellvibrionales</taxon>
        <taxon>Cellvibrionaceae</taxon>
        <taxon>Teredinibacter</taxon>
    </lineage>
</organism>
<keyword evidence="2" id="KW-1185">Reference proteome</keyword>
<gene>
    <name evidence="1" type="ordered locus">TERTU_0785</name>
</gene>
<dbReference type="AlphaFoldDB" id="C5BPH1"/>
<dbReference type="Proteomes" id="UP000009080">
    <property type="component" value="Chromosome"/>
</dbReference>
<evidence type="ECO:0000313" key="1">
    <source>
        <dbReference type="EMBL" id="ACR14547.1"/>
    </source>
</evidence>
<name>C5BPH1_TERTT</name>
<dbReference type="eggNOG" id="ENOG502ZRY6">
    <property type="taxonomic scope" value="Bacteria"/>
</dbReference>
<proteinExistence type="predicted"/>
<reference evidence="1 2" key="1">
    <citation type="journal article" date="2009" name="PLoS ONE">
        <title>The complete genome of Teredinibacter turnerae T7901: an intracellular endosymbiont of marine wood-boring bivalves (shipworms).</title>
        <authorList>
            <person name="Yang J.C."/>
            <person name="Madupu R."/>
            <person name="Durkin A.S."/>
            <person name="Ekborg N.A."/>
            <person name="Pedamallu C.S."/>
            <person name="Hostetler J.B."/>
            <person name="Radune D."/>
            <person name="Toms B.S."/>
            <person name="Henrissat B."/>
            <person name="Coutinho P.M."/>
            <person name="Schwarz S."/>
            <person name="Field L."/>
            <person name="Trindade-Silva A.E."/>
            <person name="Soares C.A.G."/>
            <person name="Elshahawi S."/>
            <person name="Hanora A."/>
            <person name="Schmidt E.W."/>
            <person name="Haygood M.G."/>
            <person name="Posfai J."/>
            <person name="Benner J."/>
            <person name="Madinger C."/>
            <person name="Nove J."/>
            <person name="Anton B."/>
            <person name="Chaudhary K."/>
            <person name="Foster J."/>
            <person name="Holman A."/>
            <person name="Kumar S."/>
            <person name="Lessard P.A."/>
            <person name="Luyten Y.A."/>
            <person name="Slatko B."/>
            <person name="Wood N."/>
            <person name="Wu B."/>
            <person name="Teplitski M."/>
            <person name="Mougous J.D."/>
            <person name="Ward N."/>
            <person name="Eisen J.A."/>
            <person name="Badger J.H."/>
            <person name="Distel D.L."/>
        </authorList>
    </citation>
    <scope>NUCLEOTIDE SEQUENCE [LARGE SCALE GENOMIC DNA]</scope>
    <source>
        <strain evidence="2">ATCC 39867 / T7901</strain>
    </source>
</reference>
<dbReference type="KEGG" id="ttu:TERTU_0785"/>